<dbReference type="InterPro" id="IPR007436">
    <property type="entry name" value="DUF485"/>
</dbReference>
<keyword evidence="1" id="KW-0812">Transmembrane</keyword>
<comment type="caution">
    <text evidence="2">The sequence shown here is derived from an EMBL/GenBank/DDBJ whole genome shotgun (WGS) entry which is preliminary data.</text>
</comment>
<keyword evidence="1" id="KW-0472">Membrane</keyword>
<evidence type="ECO:0000313" key="2">
    <source>
        <dbReference type="EMBL" id="MCJ8145625.1"/>
    </source>
</evidence>
<dbReference type="AlphaFoldDB" id="A0A9X1WY44"/>
<proteinExistence type="predicted"/>
<dbReference type="Pfam" id="PF04341">
    <property type="entry name" value="DUF485"/>
    <property type="match status" value="1"/>
</dbReference>
<feature type="transmembrane region" description="Helical" evidence="1">
    <location>
        <begin position="25"/>
        <end position="46"/>
    </location>
</feature>
<keyword evidence="1" id="KW-1133">Transmembrane helix</keyword>
<keyword evidence="3" id="KW-1185">Reference proteome</keyword>
<protein>
    <submittedName>
        <fullName evidence="2">DUF485 domain-containing protein</fullName>
    </submittedName>
</protein>
<dbReference type="InterPro" id="IPR052959">
    <property type="entry name" value="Inner_membrane_assoc"/>
</dbReference>
<dbReference type="GO" id="GO:0005886">
    <property type="term" value="C:plasma membrane"/>
    <property type="evidence" value="ECO:0007669"/>
    <property type="project" value="TreeGrafter"/>
</dbReference>
<feature type="transmembrane region" description="Helical" evidence="1">
    <location>
        <begin position="58"/>
        <end position="83"/>
    </location>
</feature>
<dbReference type="PANTHER" id="PTHR38598:SF1">
    <property type="entry name" value="INNER MEMBRANE PROTEIN YJCH"/>
    <property type="match status" value="1"/>
</dbReference>
<accession>A0A9X1WY44</accession>
<gene>
    <name evidence="2" type="ORF">MKI79_01640</name>
</gene>
<dbReference type="Proteomes" id="UP001139701">
    <property type="component" value="Unassembled WGS sequence"/>
</dbReference>
<dbReference type="EMBL" id="JAKUML010000002">
    <property type="protein sequence ID" value="MCJ8145625.1"/>
    <property type="molecule type" value="Genomic_DNA"/>
</dbReference>
<organism evidence="2 3">
    <name type="scientific">Acinetobacter sedimenti</name>
    <dbReference type="NCBI Taxonomy" id="2919922"/>
    <lineage>
        <taxon>Bacteria</taxon>
        <taxon>Pseudomonadati</taxon>
        <taxon>Pseudomonadota</taxon>
        <taxon>Gammaproteobacteria</taxon>
        <taxon>Moraxellales</taxon>
        <taxon>Moraxellaceae</taxon>
        <taxon>Acinetobacter</taxon>
    </lineage>
</organism>
<dbReference type="RefSeq" id="WP_241570330.1">
    <property type="nucleotide sequence ID" value="NZ_JAKUML010000002.1"/>
</dbReference>
<evidence type="ECO:0000256" key="1">
    <source>
        <dbReference type="SAM" id="Phobius"/>
    </source>
</evidence>
<name>A0A9X1WY44_9GAMM</name>
<reference evidence="2" key="1">
    <citation type="submission" date="2022-02" db="EMBL/GenBank/DDBJ databases">
        <title>Acinetobacter A3.8 sp. nov., isolated from Sediment (Zhairuo Island).</title>
        <authorList>
            <person name="Zheng K."/>
        </authorList>
    </citation>
    <scope>NUCLEOTIDE SEQUENCE</scope>
    <source>
        <strain evidence="2">A3.8</strain>
    </source>
</reference>
<dbReference type="PANTHER" id="PTHR38598">
    <property type="entry name" value="INNER MEMBRANE PROTEIN YJCH"/>
    <property type="match status" value="1"/>
</dbReference>
<sequence length="120" mass="13555">MDDAHVQEILRNPKFQELVQKQRKLSWALTILMLVIYFGFILLVAYNPEFLHSSFSGVITWGIPLGIGVIVASFVLCWVYSVVCNKAFDRLNSEAIREVNEILHTQKNATSQNSANKGAE</sequence>
<evidence type="ECO:0000313" key="3">
    <source>
        <dbReference type="Proteomes" id="UP001139701"/>
    </source>
</evidence>